<dbReference type="RefSeq" id="WP_073051906.1">
    <property type="nucleotide sequence ID" value="NZ_FQUP01000001.1"/>
</dbReference>
<organism evidence="2 3">
    <name type="scientific">Kaistia soli DSM 19436</name>
    <dbReference type="NCBI Taxonomy" id="1122133"/>
    <lineage>
        <taxon>Bacteria</taxon>
        <taxon>Pseudomonadati</taxon>
        <taxon>Pseudomonadota</taxon>
        <taxon>Alphaproteobacteria</taxon>
        <taxon>Hyphomicrobiales</taxon>
        <taxon>Kaistiaceae</taxon>
        <taxon>Kaistia</taxon>
    </lineage>
</organism>
<dbReference type="PIRSF" id="PIRSF030820">
    <property type="entry name" value="UCP030820"/>
    <property type="match status" value="1"/>
</dbReference>
<dbReference type="STRING" id="1122133.SAMN02745157_1347"/>
<dbReference type="Proteomes" id="UP000184485">
    <property type="component" value="Unassembled WGS sequence"/>
</dbReference>
<evidence type="ECO:0000313" key="3">
    <source>
        <dbReference type="Proteomes" id="UP000184485"/>
    </source>
</evidence>
<feature type="region of interest" description="Disordered" evidence="1">
    <location>
        <begin position="151"/>
        <end position="175"/>
    </location>
</feature>
<evidence type="ECO:0000256" key="1">
    <source>
        <dbReference type="SAM" id="MobiDB-lite"/>
    </source>
</evidence>
<proteinExistence type="predicted"/>
<dbReference type="Pfam" id="PF06073">
    <property type="entry name" value="DUF934"/>
    <property type="match status" value="1"/>
</dbReference>
<reference evidence="2 3" key="1">
    <citation type="submission" date="2016-11" db="EMBL/GenBank/DDBJ databases">
        <authorList>
            <person name="Jaros S."/>
            <person name="Januszkiewicz K."/>
            <person name="Wedrychowicz H."/>
        </authorList>
    </citation>
    <scope>NUCLEOTIDE SEQUENCE [LARGE SCALE GENOMIC DNA]</scope>
    <source>
        <strain evidence="2 3">DSM 19436</strain>
    </source>
</reference>
<dbReference type="OrthoDB" id="9800421at2"/>
<keyword evidence="3" id="KW-1185">Reference proteome</keyword>
<dbReference type="EMBL" id="FQUP01000001">
    <property type="protein sequence ID" value="SHE97271.1"/>
    <property type="molecule type" value="Genomic_DNA"/>
</dbReference>
<accession>A0A1M4XUV2</accession>
<sequence>MALWKHGRFVEDAFTRLADDAEIPGDGAIIVSLARFRAERDTLIARAAPLGIVIEPGADWSDIVADLPRFAVVAADLPKFADGRAFSIGRLLRDRDGFTGELRAVGAFFLDQIPFLKRVGFESFATDDPLVIRGLEEGRWPEVAEYLQPAADNGEQLAGKRPWARRPASGGSAQS</sequence>
<evidence type="ECO:0000313" key="2">
    <source>
        <dbReference type="EMBL" id="SHE97271.1"/>
    </source>
</evidence>
<dbReference type="InterPro" id="IPR008318">
    <property type="entry name" value="UCP030820"/>
</dbReference>
<gene>
    <name evidence="2" type="ORF">SAMN02745157_1347</name>
</gene>
<protein>
    <submittedName>
        <fullName evidence="2">Uncharacterized conserved protein, DUF934 family</fullName>
    </submittedName>
</protein>
<name>A0A1M4XUV2_9HYPH</name>
<dbReference type="AlphaFoldDB" id="A0A1M4XUV2"/>